<feature type="binding site" evidence="11">
    <location>
        <position position="193"/>
    </location>
    <ligand>
        <name>Mn(2+)</name>
        <dbReference type="ChEBI" id="CHEBI:29035"/>
        <label>2</label>
    </ligand>
</feature>
<evidence type="ECO:0000256" key="9">
    <source>
        <dbReference type="PIRSR" id="PIRSR601233-1"/>
    </source>
</evidence>
<evidence type="ECO:0000256" key="4">
    <source>
        <dbReference type="ARBA" id="ARBA00022741"/>
    </source>
</evidence>
<dbReference type="InterPro" id="IPR052915">
    <property type="entry name" value="RtcB-like"/>
</dbReference>
<accession>A0A0E2API8</accession>
<dbReference type="GO" id="GO:0006396">
    <property type="term" value="P:RNA processing"/>
    <property type="evidence" value="ECO:0007669"/>
    <property type="project" value="InterPro"/>
</dbReference>
<feature type="active site" description="GMP-histidine intermediate" evidence="9">
    <location>
        <position position="348"/>
    </location>
</feature>
<dbReference type="PANTHER" id="PTHR43749:SF2">
    <property type="entry name" value="RNA-SPLICING LIGASE RTCB"/>
    <property type="match status" value="1"/>
</dbReference>
<keyword evidence="5" id="KW-0692">RNA repair</keyword>
<dbReference type="AlphaFoldDB" id="A0A0E2API8"/>
<dbReference type="Pfam" id="PF01139">
    <property type="entry name" value="RtcB"/>
    <property type="match status" value="1"/>
</dbReference>
<comment type="caution">
    <text evidence="12">The sequence shown here is derived from an EMBL/GenBank/DDBJ whole genome shotgun (WGS) entry which is preliminary data.</text>
</comment>
<dbReference type="RefSeq" id="WP_005794350.1">
    <property type="nucleotide sequence ID" value="NZ_JH724215.1"/>
</dbReference>
<feature type="binding site" evidence="10">
    <location>
        <begin position="348"/>
        <end position="351"/>
    </location>
    <ligand>
        <name>GMP</name>
        <dbReference type="ChEBI" id="CHEBI:58115"/>
    </ligand>
</feature>
<gene>
    <name evidence="12" type="ORF">HMPREF1056_02147</name>
</gene>
<dbReference type="GO" id="GO:0170057">
    <property type="term" value="F:RNA ligase (GTP) activity"/>
    <property type="evidence" value="ECO:0007669"/>
    <property type="project" value="UniProtKB-EC"/>
</dbReference>
<dbReference type="GO" id="GO:0042245">
    <property type="term" value="P:RNA repair"/>
    <property type="evidence" value="ECO:0007669"/>
    <property type="project" value="UniProtKB-KW"/>
</dbReference>
<dbReference type="EC" id="6.5.1.8" evidence="1"/>
<evidence type="ECO:0000256" key="5">
    <source>
        <dbReference type="ARBA" id="ARBA00022800"/>
    </source>
</evidence>
<evidence type="ECO:0000256" key="11">
    <source>
        <dbReference type="PIRSR" id="PIRSR601233-3"/>
    </source>
</evidence>
<keyword evidence="6 10" id="KW-0342">GTP-binding</keyword>
<name>A0A0E2API8_BACFG</name>
<comment type="catalytic activity">
    <reaction evidence="8">
        <text>a 3'-end 3'-phospho-ribonucleotide-RNA + a 5'-end dephospho-ribonucleoside-RNA + GTP = a ribonucleotidyl-ribonucleotide-RNA + GMP + diphosphate</text>
        <dbReference type="Rhea" id="RHEA:68076"/>
        <dbReference type="Rhea" id="RHEA-COMP:10463"/>
        <dbReference type="Rhea" id="RHEA-COMP:13936"/>
        <dbReference type="Rhea" id="RHEA-COMP:17355"/>
        <dbReference type="ChEBI" id="CHEBI:33019"/>
        <dbReference type="ChEBI" id="CHEBI:37565"/>
        <dbReference type="ChEBI" id="CHEBI:58115"/>
        <dbReference type="ChEBI" id="CHEBI:83062"/>
        <dbReference type="ChEBI" id="CHEBI:138284"/>
        <dbReference type="ChEBI" id="CHEBI:173118"/>
        <dbReference type="EC" id="6.5.1.8"/>
    </reaction>
</comment>
<dbReference type="Proteomes" id="UP000003879">
    <property type="component" value="Unassembled WGS sequence"/>
</dbReference>
<comment type="cofactor">
    <cofactor evidence="11">
        <name>Mn(2+)</name>
        <dbReference type="ChEBI" id="CHEBI:29035"/>
    </cofactor>
    <text evidence="11">Binds 2 manganese ions per subunit.</text>
</comment>
<evidence type="ECO:0000256" key="2">
    <source>
        <dbReference type="ARBA" id="ARBA00022598"/>
    </source>
</evidence>
<evidence type="ECO:0000256" key="3">
    <source>
        <dbReference type="ARBA" id="ARBA00022723"/>
    </source>
</evidence>
<dbReference type="InterPro" id="IPR036025">
    <property type="entry name" value="RtcB-like_sf"/>
</dbReference>
<feature type="binding site" evidence="11">
    <location>
        <position position="73"/>
    </location>
    <ligand>
        <name>Mn(2+)</name>
        <dbReference type="ChEBI" id="CHEBI:29035"/>
        <label>1</label>
    </ligand>
</feature>
<feature type="binding site" evidence="10">
    <location>
        <begin position="324"/>
        <end position="327"/>
    </location>
    <ligand>
        <name>GMP</name>
        <dbReference type="ChEBI" id="CHEBI:58115"/>
    </ligand>
</feature>
<evidence type="ECO:0000256" key="8">
    <source>
        <dbReference type="ARBA" id="ARBA00047746"/>
    </source>
</evidence>
<evidence type="ECO:0000313" key="13">
    <source>
        <dbReference type="Proteomes" id="UP000003879"/>
    </source>
</evidence>
<proteinExistence type="predicted"/>
<sequence length="421" mass="47272">MIELQGKFGKDCKIFANTIENEAIGTIQNILNNPVTTGVPVRIMPDTHQGVDIVIGFTMPVTDRVNPNHIGVDIGCGMLCVEIENAITEGSFPDINHAIRSIIPMGFEINQQPLSKQEKEDLFTFLSIRMDQFCSKYQLTKPVINEEYVSQLCKKVGINEGTFYNSLGTLGGGNHFIELGRAESTNNIFLTIHTGSRNFGVKVCKYHAEIAKFDKKAFSNEIQRLKSTVEPQFMQTEILRLKEKFAEYSGYLTNEAMLHYLCDMVIAQGYAAFNRKLIIQRIIRTLSWNATISVETVHNYISFDDMIIRKGAIAAYANDYVVIPMNMADGILLCRGKGNKDWNYSAPHGAGRLYSRSEAKERLSMDAFKTQMSKVYSTSVCEGTLDESPMAYKNVQEIKELIEPTVEIIDTIVPLINIKAV</sequence>
<dbReference type="Gene3D" id="3.90.1860.10">
    <property type="entry name" value="tRNA-splicing ligase RtcB"/>
    <property type="match status" value="1"/>
</dbReference>
<evidence type="ECO:0000256" key="10">
    <source>
        <dbReference type="PIRSR" id="PIRSR601233-2"/>
    </source>
</evidence>
<reference evidence="12 13" key="1">
    <citation type="submission" date="2012-02" db="EMBL/GenBank/DDBJ databases">
        <title>The Genome Sequence of Bacteroides fragilis CL07T12C05.</title>
        <authorList>
            <consortium name="The Broad Institute Genome Sequencing Platform"/>
            <person name="Earl A."/>
            <person name="Ward D."/>
            <person name="Feldgarden M."/>
            <person name="Gevers D."/>
            <person name="Zitomersky N.L."/>
            <person name="Coyne M.J."/>
            <person name="Comstock L.E."/>
            <person name="Young S.K."/>
            <person name="Zeng Q."/>
            <person name="Gargeya S."/>
            <person name="Fitzgerald M."/>
            <person name="Haas B."/>
            <person name="Abouelleil A."/>
            <person name="Alvarado L."/>
            <person name="Arachchi H.M."/>
            <person name="Berlin A."/>
            <person name="Chapman S.B."/>
            <person name="Gearin G."/>
            <person name="Goldberg J."/>
            <person name="Griggs A."/>
            <person name="Gujja S."/>
            <person name="Hansen M."/>
            <person name="Heiman D."/>
            <person name="Howarth C."/>
            <person name="Larimer J."/>
            <person name="Lui A."/>
            <person name="MacDonald P.J.P."/>
            <person name="McCowen C."/>
            <person name="Montmayeur A."/>
            <person name="Murphy C."/>
            <person name="Neiman D."/>
            <person name="Pearson M."/>
            <person name="Priest M."/>
            <person name="Roberts A."/>
            <person name="Saif S."/>
            <person name="Shea T."/>
            <person name="Sisk P."/>
            <person name="Stolte C."/>
            <person name="Sykes S."/>
            <person name="Wortman J."/>
            <person name="Nusbaum C."/>
            <person name="Birren B."/>
        </authorList>
    </citation>
    <scope>NUCLEOTIDE SEQUENCE [LARGE SCALE GENOMIC DNA]</scope>
    <source>
        <strain evidence="12 13">CL07T12C05</strain>
    </source>
</reference>
<keyword evidence="2" id="KW-0436">Ligase</keyword>
<evidence type="ECO:0000256" key="6">
    <source>
        <dbReference type="ARBA" id="ARBA00023134"/>
    </source>
</evidence>
<dbReference type="GO" id="GO:0003909">
    <property type="term" value="F:DNA ligase activity"/>
    <property type="evidence" value="ECO:0007669"/>
    <property type="project" value="TreeGrafter"/>
</dbReference>
<feature type="binding site" evidence="11">
    <location>
        <position position="175"/>
    </location>
    <ligand>
        <name>Mn(2+)</name>
        <dbReference type="ChEBI" id="CHEBI:29035"/>
        <label>1</label>
    </ligand>
</feature>
<dbReference type="PATRIC" id="fig|997883.3.peg.2244"/>
<dbReference type="PANTHER" id="PTHR43749">
    <property type="entry name" value="RNA-SPLICING LIGASE RTCB"/>
    <property type="match status" value="1"/>
</dbReference>
<evidence type="ECO:0000256" key="1">
    <source>
        <dbReference type="ARBA" id="ARBA00012726"/>
    </source>
</evidence>
<evidence type="ECO:0000313" key="12">
    <source>
        <dbReference type="EMBL" id="EIY96259.1"/>
    </source>
</evidence>
<dbReference type="SUPFAM" id="SSF103365">
    <property type="entry name" value="Hypothetical protein PH1602"/>
    <property type="match status" value="1"/>
</dbReference>
<dbReference type="GO" id="GO:0006281">
    <property type="term" value="P:DNA repair"/>
    <property type="evidence" value="ECO:0007669"/>
    <property type="project" value="TreeGrafter"/>
</dbReference>
<keyword evidence="7 11" id="KW-0464">Manganese</keyword>
<dbReference type="EMBL" id="AGXN01000012">
    <property type="protein sequence ID" value="EIY96259.1"/>
    <property type="molecule type" value="Genomic_DNA"/>
</dbReference>
<dbReference type="InterPro" id="IPR001233">
    <property type="entry name" value="RtcB"/>
</dbReference>
<dbReference type="GO" id="GO:0030145">
    <property type="term" value="F:manganese ion binding"/>
    <property type="evidence" value="ECO:0007669"/>
    <property type="project" value="TreeGrafter"/>
</dbReference>
<keyword evidence="3 11" id="KW-0479">Metal-binding</keyword>
<feature type="binding site" evidence="10">
    <location>
        <begin position="174"/>
        <end position="178"/>
    </location>
    <ligand>
        <name>GMP</name>
        <dbReference type="ChEBI" id="CHEBI:58115"/>
    </ligand>
</feature>
<evidence type="ECO:0000256" key="7">
    <source>
        <dbReference type="ARBA" id="ARBA00023211"/>
    </source>
</evidence>
<protein>
    <recommendedName>
        <fullName evidence="1">3'-phosphate/5'-hydroxy nucleic acid ligase</fullName>
        <ecNumber evidence="1">6.5.1.8</ecNumber>
    </recommendedName>
</protein>
<dbReference type="GO" id="GO:0005525">
    <property type="term" value="F:GTP binding"/>
    <property type="evidence" value="ECO:0007669"/>
    <property type="project" value="UniProtKB-KW"/>
</dbReference>
<keyword evidence="4 10" id="KW-0547">Nucleotide-binding</keyword>
<dbReference type="HOGENOM" id="CLU_022279_1_1_10"/>
<organism evidence="12 13">
    <name type="scientific">Bacteroides fragilis CL07T12C05</name>
    <dbReference type="NCBI Taxonomy" id="997883"/>
    <lineage>
        <taxon>Bacteria</taxon>
        <taxon>Pseudomonadati</taxon>
        <taxon>Bacteroidota</taxon>
        <taxon>Bacteroidia</taxon>
        <taxon>Bacteroidales</taxon>
        <taxon>Bacteroidaceae</taxon>
        <taxon>Bacteroides</taxon>
    </lineage>
</organism>